<protein>
    <submittedName>
        <fullName evidence="3">Uncharacterized protein</fullName>
    </submittedName>
</protein>
<evidence type="ECO:0000256" key="1">
    <source>
        <dbReference type="SAM" id="Phobius"/>
    </source>
</evidence>
<keyword evidence="4" id="KW-1185">Reference proteome</keyword>
<accession>A0A073IPI4</accession>
<gene>
    <name evidence="3" type="ORF">EH55_09660</name>
</gene>
<dbReference type="STRING" id="2754.EH55_09660"/>
<dbReference type="RefSeq" id="WP_037977843.1">
    <property type="nucleotide sequence ID" value="NZ_JAWRIX010000043.1"/>
</dbReference>
<comment type="caution">
    <text evidence="3">The sequence shown here is derived from an EMBL/GenBank/DDBJ whole genome shotgun (WGS) entry which is preliminary data.</text>
</comment>
<dbReference type="eggNOG" id="ENOG5030K2H">
    <property type="taxonomic scope" value="Bacteria"/>
</dbReference>
<reference evidence="3 4" key="1">
    <citation type="submission" date="2014-04" db="EMBL/GenBank/DDBJ databases">
        <title>Draft Genome Sequence of Synergistes jonesii.</title>
        <authorList>
            <person name="Coil D.A."/>
            <person name="Eisen J.A."/>
            <person name="Holland-Moritz H.E."/>
        </authorList>
    </citation>
    <scope>NUCLEOTIDE SEQUENCE [LARGE SCALE GENOMIC DNA]</scope>
    <source>
        <strain evidence="3 4">78-1</strain>
    </source>
</reference>
<name>A0A073IPI4_9BACT</name>
<proteinExistence type="predicted"/>
<feature type="chain" id="PRO_5001691391" evidence="2">
    <location>
        <begin position="23"/>
        <end position="384"/>
    </location>
</feature>
<dbReference type="OrthoDB" id="3893at2"/>
<keyword evidence="1" id="KW-0812">Transmembrane</keyword>
<dbReference type="GeneID" id="90984373"/>
<dbReference type="AlphaFoldDB" id="A0A073IPI4"/>
<keyword evidence="2" id="KW-0732">Signal</keyword>
<dbReference type="Proteomes" id="UP000027665">
    <property type="component" value="Unassembled WGS sequence"/>
</dbReference>
<organism evidence="3 4">
    <name type="scientific">Synergistes jonesii</name>
    <dbReference type="NCBI Taxonomy" id="2754"/>
    <lineage>
        <taxon>Bacteria</taxon>
        <taxon>Thermotogati</taxon>
        <taxon>Synergistota</taxon>
        <taxon>Synergistia</taxon>
        <taxon>Synergistales</taxon>
        <taxon>Synergistaceae</taxon>
        <taxon>Synergistes</taxon>
    </lineage>
</organism>
<keyword evidence="1" id="KW-0472">Membrane</keyword>
<evidence type="ECO:0000313" key="3">
    <source>
        <dbReference type="EMBL" id="KEJ91465.1"/>
    </source>
</evidence>
<keyword evidence="1" id="KW-1133">Transmembrane helix</keyword>
<dbReference type="EMBL" id="JMKI01000047">
    <property type="protein sequence ID" value="KEJ91465.1"/>
    <property type="molecule type" value="Genomic_DNA"/>
</dbReference>
<sequence>MKKFITALAAVACVLSAAQLFAAENTPVQAPAATTAPANTAATVAPSQTPAAAQAEQVPEPVPAMVSTGTENAIVKPQSGEPAFEMLDRIETIVYGSPREGGLLNRLNDVEKSVFGRDLPGSLTERQTALLDFLEKGTGSQPSLLFKLSVAEWGVEQQIRPTWSLTKRVDSMETILEGSSQPGPLVSRTERLLTKLLPDGITATPCDLPKATIFKAVLRETLTVKNIKVDDIVILGLNEQVVIGGMLVAPKNSRVFGHITKVKPPRSFGRAAEIEMLIDSVEVLGPSTVAVNLGETAKKAMQVDSGIIGAAGASIGGAILLGPLGLAGGFLIRGNDKQLKEGTLFYVESTDSVKVPAYSVPHQITPITQQTESAPQGTKSAPLQ</sequence>
<feature type="signal peptide" evidence="2">
    <location>
        <begin position="1"/>
        <end position="22"/>
    </location>
</feature>
<evidence type="ECO:0000256" key="2">
    <source>
        <dbReference type="SAM" id="SignalP"/>
    </source>
</evidence>
<feature type="transmembrane region" description="Helical" evidence="1">
    <location>
        <begin position="307"/>
        <end position="332"/>
    </location>
</feature>
<evidence type="ECO:0000313" key="4">
    <source>
        <dbReference type="Proteomes" id="UP000027665"/>
    </source>
</evidence>